<evidence type="ECO:0000313" key="1">
    <source>
        <dbReference type="EMBL" id="SEM60425.1"/>
    </source>
</evidence>
<dbReference type="AlphaFoldDB" id="A0A1H7ZPV8"/>
<organism evidence="1 2">
    <name type="scientific">Stigmatella aurantiaca</name>
    <dbReference type="NCBI Taxonomy" id="41"/>
    <lineage>
        <taxon>Bacteria</taxon>
        <taxon>Pseudomonadati</taxon>
        <taxon>Myxococcota</taxon>
        <taxon>Myxococcia</taxon>
        <taxon>Myxococcales</taxon>
        <taxon>Cystobacterineae</taxon>
        <taxon>Archangiaceae</taxon>
        <taxon>Stigmatella</taxon>
    </lineage>
</organism>
<gene>
    <name evidence="1" type="ORF">SAMN05444354_11989</name>
</gene>
<keyword evidence="2" id="KW-1185">Reference proteome</keyword>
<dbReference type="EMBL" id="FOAP01000019">
    <property type="protein sequence ID" value="SEM60425.1"/>
    <property type="molecule type" value="Genomic_DNA"/>
</dbReference>
<reference evidence="2" key="1">
    <citation type="submission" date="2016-10" db="EMBL/GenBank/DDBJ databases">
        <authorList>
            <person name="Varghese N."/>
            <person name="Submissions S."/>
        </authorList>
    </citation>
    <scope>NUCLEOTIDE SEQUENCE [LARGE SCALE GENOMIC DNA]</scope>
    <source>
        <strain evidence="2">DSM 17044</strain>
    </source>
</reference>
<sequence>MNATMFQPDDLPAGLPGEVKHLLGRLKPEPLALRNQRKALLLQLESQRLAATGALREVLYALHAVLQAIASHMGAQVESQQGFDRALKRYAKESIPARPLPPVVLECMGYLRDRVEAMGLGEVLEKVSGAVQTG</sequence>
<proteinExistence type="predicted"/>
<evidence type="ECO:0000313" key="2">
    <source>
        <dbReference type="Proteomes" id="UP000182719"/>
    </source>
</evidence>
<dbReference type="Proteomes" id="UP000182719">
    <property type="component" value="Unassembled WGS sequence"/>
</dbReference>
<protein>
    <submittedName>
        <fullName evidence="1">Uncharacterized protein</fullName>
    </submittedName>
</protein>
<name>A0A1H7ZPV8_STIAU</name>
<accession>A0A1H7ZPV8</accession>